<organism evidence="1 2">
    <name type="scientific">Pseudoalteromonas luteoviolacea S4060-1</name>
    <dbReference type="NCBI Taxonomy" id="1365257"/>
    <lineage>
        <taxon>Bacteria</taxon>
        <taxon>Pseudomonadati</taxon>
        <taxon>Pseudomonadota</taxon>
        <taxon>Gammaproteobacteria</taxon>
        <taxon>Alteromonadales</taxon>
        <taxon>Pseudoalteromonadaceae</taxon>
        <taxon>Pseudoalteromonas</taxon>
    </lineage>
</organism>
<accession>A0A167JN77</accession>
<gene>
    <name evidence="1" type="ORF">N478_04860</name>
</gene>
<proteinExistence type="predicted"/>
<dbReference type="RefSeq" id="WP_063382532.1">
    <property type="nucleotide sequence ID" value="NZ_AUXX01000045.1"/>
</dbReference>
<protein>
    <recommendedName>
        <fullName evidence="3">YdhG-like domain-containing protein</fullName>
    </recommendedName>
</protein>
<dbReference type="Proteomes" id="UP000076661">
    <property type="component" value="Unassembled WGS sequence"/>
</dbReference>
<dbReference type="SUPFAM" id="SSF159888">
    <property type="entry name" value="YdhG-like"/>
    <property type="match status" value="1"/>
</dbReference>
<reference evidence="1 2" key="1">
    <citation type="submission" date="2013-07" db="EMBL/GenBank/DDBJ databases">
        <title>Comparative Genomic and Metabolomic Analysis of Twelve Strains of Pseudoalteromonas luteoviolacea.</title>
        <authorList>
            <person name="Vynne N.G."/>
            <person name="Mansson M."/>
            <person name="Gram L."/>
        </authorList>
    </citation>
    <scope>NUCLEOTIDE SEQUENCE [LARGE SCALE GENOMIC DNA]</scope>
    <source>
        <strain evidence="1 2">S4060-1</strain>
    </source>
</reference>
<dbReference type="AlphaFoldDB" id="A0A167JN77"/>
<comment type="caution">
    <text evidence="1">The sequence shown here is derived from an EMBL/GenBank/DDBJ whole genome shotgun (WGS) entry which is preliminary data.</text>
</comment>
<dbReference type="EMBL" id="AUXX01000045">
    <property type="protein sequence ID" value="KZN61401.1"/>
    <property type="molecule type" value="Genomic_DNA"/>
</dbReference>
<evidence type="ECO:0000313" key="1">
    <source>
        <dbReference type="EMBL" id="KZN61401.1"/>
    </source>
</evidence>
<evidence type="ECO:0008006" key="3">
    <source>
        <dbReference type="Google" id="ProtNLM"/>
    </source>
</evidence>
<evidence type="ECO:0000313" key="2">
    <source>
        <dbReference type="Proteomes" id="UP000076661"/>
    </source>
</evidence>
<dbReference type="PATRIC" id="fig|1365257.3.peg.4286"/>
<sequence length="134" mass="15418">MDSLIKLKLAEYPMHVQERLMELHNLILDVASSLGLGPVDQSLKWGEVSYSVKTGSPIRIDWKRAYPDHYFMYFNCQTKLVDTFRVVYGEHLVLQSTRAIVLSLSETLPRTIITHCIELALTYKLRKNLPLLGI</sequence>
<name>A0A167JN77_9GAMM</name>